<dbReference type="Gene3D" id="3.40.50.1820">
    <property type="entry name" value="alpha/beta hydrolase"/>
    <property type="match status" value="1"/>
</dbReference>
<dbReference type="Proteomes" id="UP000224607">
    <property type="component" value="Unassembled WGS sequence"/>
</dbReference>
<dbReference type="STRING" id="351675.SAMN05421680_105253"/>
<evidence type="ECO:0000313" key="4">
    <source>
        <dbReference type="Proteomes" id="UP000198919"/>
    </source>
</evidence>
<sequence length="294" mass="33665">MKTQDYYETFASLVLYAATMYEQHPDNITPPPDPRIHKDGWKLTGYIVGRNCFTCLNNSTNKNELVLSNDLVNFGFIVERINNPGEYVVAIRGSKTIEDFEHDVDVSYIQPWSETPNQSVFEGFYNVYKTLYLTVPDNPIDIDYSQFKLADAISKFIGIYGSCTITGHSLGSVVATYLTRDIYDKAPNCRSCLFASPKVGNYEFVKYVDEHFRDSTVLNYENDIITTLPPNSEHLSNTKTLYSRDDVIVTNSIMCNHAILTYLALINKYQFFRVTESEVPEEKNTWNECLKVSM</sequence>
<dbReference type="InterPro" id="IPR002921">
    <property type="entry name" value="Fungal_lipase-type"/>
</dbReference>
<reference evidence="2 5" key="3">
    <citation type="journal article" date="2017" name="Nat. Microbiol.">
        <title>Natural product diversity associated with the nematode symbionts Photorhabdus and Xenorhabdus.</title>
        <authorList>
            <person name="Tobias N.J."/>
            <person name="Wolff H."/>
            <person name="Djahanschiri B."/>
            <person name="Grundmann F."/>
            <person name="Kronenwerth M."/>
            <person name="Shi Y.M."/>
            <person name="Simonyi S."/>
            <person name="Grun P."/>
            <person name="Shapiro-Ilan D."/>
            <person name="Pidot S.J."/>
            <person name="Stinear T.P."/>
            <person name="Ebersberger I."/>
            <person name="Bode H.B."/>
        </authorList>
    </citation>
    <scope>NUCLEOTIDE SEQUENCE [LARGE SCALE GENOMIC DNA]</scope>
    <source>
        <strain evidence="2 5">DSM 17908</strain>
    </source>
</reference>
<dbReference type="CDD" id="cd00519">
    <property type="entry name" value="Lipase_3"/>
    <property type="match status" value="1"/>
</dbReference>
<dbReference type="PANTHER" id="PTHR45856">
    <property type="entry name" value="ALPHA/BETA-HYDROLASES SUPERFAMILY PROTEIN"/>
    <property type="match status" value="1"/>
</dbReference>
<reference evidence="4" key="2">
    <citation type="submission" date="2016-10" db="EMBL/GenBank/DDBJ databases">
        <authorList>
            <person name="Varghese N."/>
            <person name="Submissions S."/>
        </authorList>
    </citation>
    <scope>NUCLEOTIDE SEQUENCE [LARGE SCALE GENOMIC DNA]</scope>
    <source>
        <strain evidence="4">DSM 17908</strain>
    </source>
</reference>
<protein>
    <submittedName>
        <fullName evidence="3">Lipase (Class 3)</fullName>
    </submittedName>
</protein>
<dbReference type="InterPro" id="IPR029058">
    <property type="entry name" value="AB_hydrolase_fold"/>
</dbReference>
<name>A0A1I3NN97_9GAMM</name>
<dbReference type="EMBL" id="FORG01000005">
    <property type="protein sequence ID" value="SFJ10783.1"/>
    <property type="molecule type" value="Genomic_DNA"/>
</dbReference>
<proteinExistence type="predicted"/>
<reference evidence="3" key="1">
    <citation type="submission" date="2016-10" db="EMBL/GenBank/DDBJ databases">
        <authorList>
            <person name="de Groot N.N."/>
        </authorList>
    </citation>
    <scope>NUCLEOTIDE SEQUENCE [LARGE SCALE GENOMIC DNA]</scope>
    <source>
        <strain evidence="3">DSM 17908</strain>
    </source>
</reference>
<gene>
    <name evidence="3" type="ORF">SAMN05421680_105253</name>
    <name evidence="2" type="ORF">Xmau_00006</name>
</gene>
<evidence type="ECO:0000313" key="3">
    <source>
        <dbReference type="EMBL" id="SFJ10783.1"/>
    </source>
</evidence>
<dbReference type="EMBL" id="NITY01000001">
    <property type="protein sequence ID" value="PHM45626.1"/>
    <property type="molecule type" value="Genomic_DNA"/>
</dbReference>
<dbReference type="GO" id="GO:0006629">
    <property type="term" value="P:lipid metabolic process"/>
    <property type="evidence" value="ECO:0007669"/>
    <property type="project" value="InterPro"/>
</dbReference>
<dbReference type="PANTHER" id="PTHR45856:SF24">
    <property type="entry name" value="FUNGAL LIPASE-LIKE DOMAIN-CONTAINING PROTEIN"/>
    <property type="match status" value="1"/>
</dbReference>
<dbReference type="RefSeq" id="WP_092509513.1">
    <property type="nucleotide sequence ID" value="NZ_CAWNQB010000001.1"/>
</dbReference>
<dbReference type="OrthoDB" id="5498552at2"/>
<dbReference type="Pfam" id="PF01764">
    <property type="entry name" value="Lipase_3"/>
    <property type="match status" value="1"/>
</dbReference>
<dbReference type="InterPro" id="IPR051218">
    <property type="entry name" value="Sec_MonoDiacylglyc_Lipase"/>
</dbReference>
<dbReference type="AlphaFoldDB" id="A0A1I3NN97"/>
<keyword evidence="5" id="KW-1185">Reference proteome</keyword>
<accession>A0A1I3NN97</accession>
<dbReference type="SUPFAM" id="SSF53474">
    <property type="entry name" value="alpha/beta-Hydrolases"/>
    <property type="match status" value="1"/>
</dbReference>
<evidence type="ECO:0000313" key="5">
    <source>
        <dbReference type="Proteomes" id="UP000224607"/>
    </source>
</evidence>
<evidence type="ECO:0000313" key="2">
    <source>
        <dbReference type="EMBL" id="PHM45626.1"/>
    </source>
</evidence>
<dbReference type="Proteomes" id="UP000198919">
    <property type="component" value="Unassembled WGS sequence"/>
</dbReference>
<organism evidence="3 4">
    <name type="scientific">Xenorhabdus mauleonii</name>
    <dbReference type="NCBI Taxonomy" id="351675"/>
    <lineage>
        <taxon>Bacteria</taxon>
        <taxon>Pseudomonadati</taxon>
        <taxon>Pseudomonadota</taxon>
        <taxon>Gammaproteobacteria</taxon>
        <taxon>Enterobacterales</taxon>
        <taxon>Morganellaceae</taxon>
        <taxon>Xenorhabdus</taxon>
    </lineage>
</organism>
<evidence type="ECO:0000259" key="1">
    <source>
        <dbReference type="Pfam" id="PF01764"/>
    </source>
</evidence>
<feature type="domain" description="Fungal lipase-type" evidence="1">
    <location>
        <begin position="88"/>
        <end position="231"/>
    </location>
</feature>